<evidence type="ECO:0000313" key="1">
    <source>
        <dbReference type="EMBL" id="QHL87246.1"/>
    </source>
</evidence>
<protein>
    <submittedName>
        <fullName evidence="1">OsmC family peroxiredoxin</fullName>
    </submittedName>
</protein>
<dbReference type="NCBIfam" id="TIGR03562">
    <property type="entry name" value="osmo_induc_OsmC"/>
    <property type="match status" value="1"/>
</dbReference>
<dbReference type="EMBL" id="CP047897">
    <property type="protein sequence ID" value="QHL87246.1"/>
    <property type="molecule type" value="Genomic_DNA"/>
</dbReference>
<dbReference type="GO" id="GO:0004601">
    <property type="term" value="F:peroxidase activity"/>
    <property type="evidence" value="ECO:0007669"/>
    <property type="project" value="InterPro"/>
</dbReference>
<dbReference type="InterPro" id="IPR036102">
    <property type="entry name" value="OsmC/Ohrsf"/>
</dbReference>
<accession>A0A6P1NTP7</accession>
<keyword evidence="2" id="KW-1185">Reference proteome</keyword>
<dbReference type="KEGG" id="nib:GU926_07295"/>
<dbReference type="Pfam" id="PF02566">
    <property type="entry name" value="OsmC"/>
    <property type="match status" value="1"/>
</dbReference>
<dbReference type="InterPro" id="IPR003718">
    <property type="entry name" value="OsmC/Ohr_fam"/>
</dbReference>
<proteinExistence type="predicted"/>
<sequence length="145" mass="15017">MANNTGKAVWNGGLKEGKGTVSTQSGALDARYSFGSRFEDDVTGTNPEELIGAAHAGCYSMFLSALLEGAGKTATSVTTEAKVTLGKDDTGPFISKIALTCEAEVPGLTNEELQEFAQKAKDGCPISRALGAVKEITLQASLKNA</sequence>
<dbReference type="AlphaFoldDB" id="A0A6P1NTP7"/>
<dbReference type="InterPro" id="IPR015946">
    <property type="entry name" value="KH_dom-like_a/b"/>
</dbReference>
<gene>
    <name evidence="1" type="ORF">GU926_07295</name>
</gene>
<dbReference type="PANTHER" id="PTHR42830">
    <property type="entry name" value="OSMOTICALLY INDUCIBLE FAMILY PROTEIN"/>
    <property type="match status" value="1"/>
</dbReference>
<dbReference type="InterPro" id="IPR052707">
    <property type="entry name" value="OsmC_Ohr_Peroxiredoxin"/>
</dbReference>
<dbReference type="InterPro" id="IPR019904">
    <property type="entry name" value="Peroxiredoxin_OsmC"/>
</dbReference>
<dbReference type="SUPFAM" id="SSF82784">
    <property type="entry name" value="OsmC-like"/>
    <property type="match status" value="1"/>
</dbReference>
<dbReference type="Gene3D" id="3.30.300.20">
    <property type="match status" value="1"/>
</dbReference>
<name>A0A6P1NTP7_9BACT</name>
<dbReference type="Proteomes" id="UP000464214">
    <property type="component" value="Chromosome"/>
</dbReference>
<organism evidence="1 2">
    <name type="scientific">Nibribacter ruber</name>
    <dbReference type="NCBI Taxonomy" id="2698458"/>
    <lineage>
        <taxon>Bacteria</taxon>
        <taxon>Pseudomonadati</taxon>
        <taxon>Bacteroidota</taxon>
        <taxon>Cytophagia</taxon>
        <taxon>Cytophagales</taxon>
        <taxon>Hymenobacteraceae</taxon>
        <taxon>Nibribacter</taxon>
    </lineage>
</organism>
<dbReference type="PANTHER" id="PTHR42830:SF1">
    <property type="entry name" value="OSMOTICALLY INDUCIBLE FAMILY PROTEIN"/>
    <property type="match status" value="1"/>
</dbReference>
<dbReference type="GO" id="GO:0006979">
    <property type="term" value="P:response to oxidative stress"/>
    <property type="evidence" value="ECO:0007669"/>
    <property type="project" value="InterPro"/>
</dbReference>
<reference evidence="1 2" key="1">
    <citation type="submission" date="2020-01" db="EMBL/GenBank/DDBJ databases">
        <authorList>
            <person name="Kim M."/>
        </authorList>
    </citation>
    <scope>NUCLEOTIDE SEQUENCE [LARGE SCALE GENOMIC DNA]</scope>
    <source>
        <strain evidence="1 2">BT10</strain>
    </source>
</reference>
<evidence type="ECO:0000313" key="2">
    <source>
        <dbReference type="Proteomes" id="UP000464214"/>
    </source>
</evidence>
<dbReference type="RefSeq" id="WP_160690476.1">
    <property type="nucleotide sequence ID" value="NZ_CP047897.1"/>
</dbReference>